<evidence type="ECO:0000313" key="2">
    <source>
        <dbReference type="Proteomes" id="UP001497644"/>
    </source>
</evidence>
<accession>A0AAV2NWB8</accession>
<dbReference type="Proteomes" id="UP001497644">
    <property type="component" value="Chromosome 5"/>
</dbReference>
<sequence length="80" mass="9209">MISVSSNVECRLKMTHFAVQCNYFLIYPLISSSPTVKITRGQDKYLFCHNGSLDFSAWEIIAQFSQRFPAHDDYGTLECH</sequence>
<proteinExistence type="predicted"/>
<reference evidence="1" key="1">
    <citation type="submission" date="2024-04" db="EMBL/GenBank/DDBJ databases">
        <authorList>
            <consortium name="Molecular Ecology Group"/>
        </authorList>
    </citation>
    <scope>NUCLEOTIDE SEQUENCE</scope>
</reference>
<dbReference type="EMBL" id="OZ034828">
    <property type="protein sequence ID" value="CAL1684771.1"/>
    <property type="molecule type" value="Genomic_DNA"/>
</dbReference>
<protein>
    <submittedName>
        <fullName evidence="1">Uncharacterized protein</fullName>
    </submittedName>
</protein>
<evidence type="ECO:0000313" key="1">
    <source>
        <dbReference type="EMBL" id="CAL1684771.1"/>
    </source>
</evidence>
<organism evidence="1 2">
    <name type="scientific">Lasius platythorax</name>
    <dbReference type="NCBI Taxonomy" id="488582"/>
    <lineage>
        <taxon>Eukaryota</taxon>
        <taxon>Metazoa</taxon>
        <taxon>Ecdysozoa</taxon>
        <taxon>Arthropoda</taxon>
        <taxon>Hexapoda</taxon>
        <taxon>Insecta</taxon>
        <taxon>Pterygota</taxon>
        <taxon>Neoptera</taxon>
        <taxon>Endopterygota</taxon>
        <taxon>Hymenoptera</taxon>
        <taxon>Apocrita</taxon>
        <taxon>Aculeata</taxon>
        <taxon>Formicoidea</taxon>
        <taxon>Formicidae</taxon>
        <taxon>Formicinae</taxon>
        <taxon>Lasius</taxon>
        <taxon>Lasius</taxon>
    </lineage>
</organism>
<keyword evidence="2" id="KW-1185">Reference proteome</keyword>
<name>A0AAV2NWB8_9HYME</name>
<gene>
    <name evidence="1" type="ORF">LPLAT_LOCUS10327</name>
</gene>
<dbReference type="AlphaFoldDB" id="A0AAV2NWB8"/>